<name>A0A9P0AYZ5_BRAAE</name>
<accession>A0A9P0AYZ5</accession>
<protein>
    <submittedName>
        <fullName evidence="1">Uncharacterized protein</fullName>
    </submittedName>
</protein>
<dbReference type="Proteomes" id="UP001154078">
    <property type="component" value="Chromosome 2"/>
</dbReference>
<dbReference type="EMBL" id="OV121133">
    <property type="protein sequence ID" value="CAH0550501.1"/>
    <property type="molecule type" value="Genomic_DNA"/>
</dbReference>
<proteinExistence type="predicted"/>
<gene>
    <name evidence="1" type="ORF">MELIAE_LOCUS3303</name>
</gene>
<evidence type="ECO:0000313" key="2">
    <source>
        <dbReference type="Proteomes" id="UP001154078"/>
    </source>
</evidence>
<dbReference type="AlphaFoldDB" id="A0A9P0AYZ5"/>
<keyword evidence="2" id="KW-1185">Reference proteome</keyword>
<sequence length="290" mass="35299">MIIYTNTSSKMDYNPHYYPHSKYYFAQKQLGYGPLNYIYSRPRRVLDWEWPYNQLIETLPSEYAFRQIRKMIYCSTPISGIDYTYYPETTKYYRPLTLHYNYYYPLRTLNYYSNEWPTYSYWPTYRYYKYLSWPSDRYWFLQRIFDDETRLIRAQSQSLLKRIHTPVPRLQKLFPITTYRYEDALPVRVSNDNYIHRMLTSSPTKASYTTYYTEPVRKYIGQGHLSCVSYAGDRAYNRRRNVWMYEDPMRNDIQLLSYYIQKFRSEKAQEPKIKEGTCTSCTSVVVDGPG</sequence>
<dbReference type="OrthoDB" id="8194914at2759"/>
<evidence type="ECO:0000313" key="1">
    <source>
        <dbReference type="EMBL" id="CAH0550501.1"/>
    </source>
</evidence>
<organism evidence="1 2">
    <name type="scientific">Brassicogethes aeneus</name>
    <name type="common">Rape pollen beetle</name>
    <name type="synonym">Meligethes aeneus</name>
    <dbReference type="NCBI Taxonomy" id="1431903"/>
    <lineage>
        <taxon>Eukaryota</taxon>
        <taxon>Metazoa</taxon>
        <taxon>Ecdysozoa</taxon>
        <taxon>Arthropoda</taxon>
        <taxon>Hexapoda</taxon>
        <taxon>Insecta</taxon>
        <taxon>Pterygota</taxon>
        <taxon>Neoptera</taxon>
        <taxon>Endopterygota</taxon>
        <taxon>Coleoptera</taxon>
        <taxon>Polyphaga</taxon>
        <taxon>Cucujiformia</taxon>
        <taxon>Nitidulidae</taxon>
        <taxon>Meligethinae</taxon>
        <taxon>Brassicogethes</taxon>
    </lineage>
</organism>
<reference evidence="1" key="1">
    <citation type="submission" date="2021-12" db="EMBL/GenBank/DDBJ databases">
        <authorList>
            <person name="King R."/>
        </authorList>
    </citation>
    <scope>NUCLEOTIDE SEQUENCE</scope>
</reference>